<reference evidence="1" key="1">
    <citation type="submission" date="2020-08" db="EMBL/GenBank/DDBJ databases">
        <title>Plant Genome Project.</title>
        <authorList>
            <person name="Zhang R.-G."/>
        </authorList>
    </citation>
    <scope>NUCLEOTIDE SEQUENCE</scope>
    <source>
        <strain evidence="1">WSP0</strain>
        <tissue evidence="1">Leaf</tissue>
    </source>
</reference>
<dbReference type="AlphaFoldDB" id="A0AAV6LLL0"/>
<comment type="caution">
    <text evidence="1">The sequence shown here is derived from an EMBL/GenBank/DDBJ whole genome shotgun (WGS) entry which is preliminary data.</text>
</comment>
<keyword evidence="2" id="KW-1185">Reference proteome</keyword>
<protein>
    <submittedName>
        <fullName evidence="1">Uncharacterized protein</fullName>
    </submittedName>
</protein>
<accession>A0AAV6LLL0</accession>
<proteinExistence type="predicted"/>
<gene>
    <name evidence="1" type="ORF">RHGRI_001846</name>
</gene>
<dbReference type="EMBL" id="JACTNZ010000001">
    <property type="protein sequence ID" value="KAG5566050.1"/>
    <property type="molecule type" value="Genomic_DNA"/>
</dbReference>
<evidence type="ECO:0000313" key="2">
    <source>
        <dbReference type="Proteomes" id="UP000823749"/>
    </source>
</evidence>
<organism evidence="1 2">
    <name type="scientific">Rhododendron griersonianum</name>
    <dbReference type="NCBI Taxonomy" id="479676"/>
    <lineage>
        <taxon>Eukaryota</taxon>
        <taxon>Viridiplantae</taxon>
        <taxon>Streptophyta</taxon>
        <taxon>Embryophyta</taxon>
        <taxon>Tracheophyta</taxon>
        <taxon>Spermatophyta</taxon>
        <taxon>Magnoliopsida</taxon>
        <taxon>eudicotyledons</taxon>
        <taxon>Gunneridae</taxon>
        <taxon>Pentapetalae</taxon>
        <taxon>asterids</taxon>
        <taxon>Ericales</taxon>
        <taxon>Ericaceae</taxon>
        <taxon>Ericoideae</taxon>
        <taxon>Rhodoreae</taxon>
        <taxon>Rhododendron</taxon>
    </lineage>
</organism>
<name>A0AAV6LLL0_9ERIC</name>
<sequence length="107" mass="12397">MRKERRRVSAVVHVLKRCHLLLPLEDDDDHKLEKVHNVLGDMGISRITIASRDRGALISHGAISDWPKKETYEHYTSISMILKEITKLPVGLKCRDLELLLLECWEL</sequence>
<evidence type="ECO:0000313" key="1">
    <source>
        <dbReference type="EMBL" id="KAG5566050.1"/>
    </source>
</evidence>
<dbReference type="Proteomes" id="UP000823749">
    <property type="component" value="Chromosome 1"/>
</dbReference>